<feature type="non-terminal residue" evidence="1">
    <location>
        <position position="194"/>
    </location>
</feature>
<protein>
    <submittedName>
        <fullName evidence="1">Uncharacterized protein</fullName>
    </submittedName>
</protein>
<feature type="non-terminal residue" evidence="1">
    <location>
        <position position="1"/>
    </location>
</feature>
<sequence>CTRGDKCIEPKINDEKVKFTCRSNSAFEIRKAEGEPWIEPTEFDCYNDKMRAISRSEKAKGESLTLFSGIFRCRELRKCIMKKYFDAAQCDKSKICAEPDRSTLQCAPGYNLEYKSVETSPWTKAPNVVCEKNRFVLKDGADSRDEIPLSFRCVLEKKCDLKHYYFQDLCDQDDICQEPTSFPSLSCPSGMSLR</sequence>
<proteinExistence type="predicted"/>
<accession>A0AAV5UUW5</accession>
<dbReference type="AlphaFoldDB" id="A0AAV5UUW5"/>
<dbReference type="EMBL" id="BTSY01000001">
    <property type="protein sequence ID" value="GMT10367.1"/>
    <property type="molecule type" value="Genomic_DNA"/>
</dbReference>
<evidence type="ECO:0000313" key="2">
    <source>
        <dbReference type="Proteomes" id="UP001432322"/>
    </source>
</evidence>
<dbReference type="Proteomes" id="UP001432322">
    <property type="component" value="Unassembled WGS sequence"/>
</dbReference>
<comment type="caution">
    <text evidence="1">The sequence shown here is derived from an EMBL/GenBank/DDBJ whole genome shotgun (WGS) entry which is preliminary data.</text>
</comment>
<name>A0AAV5UUW5_9BILA</name>
<organism evidence="1 2">
    <name type="scientific">Pristionchus fissidentatus</name>
    <dbReference type="NCBI Taxonomy" id="1538716"/>
    <lineage>
        <taxon>Eukaryota</taxon>
        <taxon>Metazoa</taxon>
        <taxon>Ecdysozoa</taxon>
        <taxon>Nematoda</taxon>
        <taxon>Chromadorea</taxon>
        <taxon>Rhabditida</taxon>
        <taxon>Rhabditina</taxon>
        <taxon>Diplogasteromorpha</taxon>
        <taxon>Diplogasteroidea</taxon>
        <taxon>Neodiplogasteridae</taxon>
        <taxon>Pristionchus</taxon>
    </lineage>
</organism>
<reference evidence="1" key="1">
    <citation type="submission" date="2023-10" db="EMBL/GenBank/DDBJ databases">
        <title>Genome assembly of Pristionchus species.</title>
        <authorList>
            <person name="Yoshida K."/>
            <person name="Sommer R.J."/>
        </authorList>
    </citation>
    <scope>NUCLEOTIDE SEQUENCE</scope>
    <source>
        <strain evidence="1">RS5133</strain>
    </source>
</reference>
<gene>
    <name evidence="1" type="ORF">PFISCL1PPCAC_1664</name>
</gene>
<keyword evidence="2" id="KW-1185">Reference proteome</keyword>
<evidence type="ECO:0000313" key="1">
    <source>
        <dbReference type="EMBL" id="GMT10367.1"/>
    </source>
</evidence>